<dbReference type="Proteomes" id="UP001519887">
    <property type="component" value="Unassembled WGS sequence"/>
</dbReference>
<feature type="non-terminal residue" evidence="1">
    <location>
        <position position="1"/>
    </location>
</feature>
<sequence>GLWFDKLGIGAVVYYRIEDGHLVSDMSVFASPGTYVATITAEYRMKDGVLVPSAFSAGEGE</sequence>
<dbReference type="EMBL" id="JAHZIK010003374">
    <property type="protein sequence ID" value="MBW7461888.1"/>
    <property type="molecule type" value="Genomic_DNA"/>
</dbReference>
<gene>
    <name evidence="1" type="ORF">K0U00_48340</name>
</gene>
<protein>
    <submittedName>
        <fullName evidence="1">Uncharacterized protein</fullName>
    </submittedName>
</protein>
<reference evidence="1 2" key="1">
    <citation type="submission" date="2021-07" db="EMBL/GenBank/DDBJ databases">
        <title>Paenibacillus radiodurans sp. nov., isolated from the southeastern edge of Tengger Desert.</title>
        <authorList>
            <person name="Zhang G."/>
        </authorList>
    </citation>
    <scope>NUCLEOTIDE SEQUENCE [LARGE SCALE GENOMIC DNA]</scope>
    <source>
        <strain evidence="1 2">CCM 7311</strain>
    </source>
</reference>
<organism evidence="1 2">
    <name type="scientific">Paenibacillus sepulcri</name>
    <dbReference type="NCBI Taxonomy" id="359917"/>
    <lineage>
        <taxon>Bacteria</taxon>
        <taxon>Bacillati</taxon>
        <taxon>Bacillota</taxon>
        <taxon>Bacilli</taxon>
        <taxon>Bacillales</taxon>
        <taxon>Paenibacillaceae</taxon>
        <taxon>Paenibacillus</taxon>
    </lineage>
</organism>
<evidence type="ECO:0000313" key="1">
    <source>
        <dbReference type="EMBL" id="MBW7461888.1"/>
    </source>
</evidence>
<keyword evidence="2" id="KW-1185">Reference proteome</keyword>
<evidence type="ECO:0000313" key="2">
    <source>
        <dbReference type="Proteomes" id="UP001519887"/>
    </source>
</evidence>
<name>A0ABS7CLT6_9BACL</name>
<accession>A0ABS7CLT6</accession>
<proteinExistence type="predicted"/>
<comment type="caution">
    <text evidence="1">The sequence shown here is derived from an EMBL/GenBank/DDBJ whole genome shotgun (WGS) entry which is preliminary data.</text>
</comment>